<dbReference type="GO" id="GO:0046872">
    <property type="term" value="F:metal ion binding"/>
    <property type="evidence" value="ECO:0007669"/>
    <property type="project" value="UniProtKB-KW"/>
</dbReference>
<evidence type="ECO:0000259" key="6">
    <source>
        <dbReference type="Pfam" id="PF03328"/>
    </source>
</evidence>
<gene>
    <name evidence="7" type="ORF">COHA_002506</name>
</gene>
<dbReference type="Pfam" id="PF03328">
    <property type="entry name" value="HpcH_HpaI"/>
    <property type="match status" value="1"/>
</dbReference>
<proteinExistence type="predicted"/>
<dbReference type="InterPro" id="IPR040186">
    <property type="entry name" value="Citramalyl-CoA_lyase"/>
</dbReference>
<evidence type="ECO:0000313" key="8">
    <source>
        <dbReference type="Proteomes" id="UP001205105"/>
    </source>
</evidence>
<dbReference type="Proteomes" id="UP001205105">
    <property type="component" value="Unassembled WGS sequence"/>
</dbReference>
<comment type="caution">
    <text evidence="7">The sequence shown here is derived from an EMBL/GenBank/DDBJ whole genome shotgun (WGS) entry which is preliminary data.</text>
</comment>
<dbReference type="EMBL" id="JADXDR010000035">
    <property type="protein sequence ID" value="KAI7843968.1"/>
    <property type="molecule type" value="Genomic_DNA"/>
</dbReference>
<dbReference type="AlphaFoldDB" id="A0AAD5DWQ8"/>
<evidence type="ECO:0000313" key="7">
    <source>
        <dbReference type="EMBL" id="KAI7843968.1"/>
    </source>
</evidence>
<dbReference type="SUPFAM" id="SSF51621">
    <property type="entry name" value="Phosphoenolpyruvate/pyruvate domain"/>
    <property type="match status" value="1"/>
</dbReference>
<dbReference type="PANTHER" id="PTHR11105:SF0">
    <property type="entry name" value="CITRAMALYL-COA LYASE, MITOCHONDRIAL"/>
    <property type="match status" value="1"/>
</dbReference>
<organism evidence="7 8">
    <name type="scientific">Chlorella ohadii</name>
    <dbReference type="NCBI Taxonomy" id="2649997"/>
    <lineage>
        <taxon>Eukaryota</taxon>
        <taxon>Viridiplantae</taxon>
        <taxon>Chlorophyta</taxon>
        <taxon>core chlorophytes</taxon>
        <taxon>Trebouxiophyceae</taxon>
        <taxon>Chlorellales</taxon>
        <taxon>Chlorellaceae</taxon>
        <taxon>Chlorella clade</taxon>
        <taxon>Chlorella</taxon>
    </lineage>
</organism>
<comment type="cofactor">
    <cofactor evidence="1">
        <name>Mg(2+)</name>
        <dbReference type="ChEBI" id="CHEBI:18420"/>
    </cofactor>
</comment>
<evidence type="ECO:0000256" key="1">
    <source>
        <dbReference type="ARBA" id="ARBA00001946"/>
    </source>
</evidence>
<keyword evidence="8" id="KW-1185">Reference proteome</keyword>
<dbReference type="InterPro" id="IPR005000">
    <property type="entry name" value="Aldolase/citrate-lyase_domain"/>
</dbReference>
<feature type="binding site" evidence="5">
    <location>
        <position position="154"/>
    </location>
    <ligand>
        <name>Mg(2+)</name>
        <dbReference type="ChEBI" id="CHEBI:18420"/>
    </ligand>
</feature>
<evidence type="ECO:0000256" key="5">
    <source>
        <dbReference type="PIRSR" id="PIRSR015582-2"/>
    </source>
</evidence>
<feature type="binding site" evidence="5">
    <location>
        <position position="187"/>
    </location>
    <ligand>
        <name>Mg(2+)</name>
        <dbReference type="ChEBI" id="CHEBI:18420"/>
    </ligand>
</feature>
<dbReference type="Gene3D" id="3.20.20.60">
    <property type="entry name" value="Phosphoenolpyruvate-binding domains"/>
    <property type="match status" value="1"/>
</dbReference>
<feature type="binding site" evidence="4">
    <location>
        <position position="93"/>
    </location>
    <ligand>
        <name>substrate</name>
    </ligand>
</feature>
<evidence type="ECO:0000256" key="3">
    <source>
        <dbReference type="ARBA" id="ARBA00022842"/>
    </source>
</evidence>
<dbReference type="GO" id="GO:0047777">
    <property type="term" value="F:(S)-citramalyl-CoA lyase activity"/>
    <property type="evidence" value="ECO:0007669"/>
    <property type="project" value="TreeGrafter"/>
</dbReference>
<evidence type="ECO:0000256" key="2">
    <source>
        <dbReference type="ARBA" id="ARBA00022723"/>
    </source>
</evidence>
<feature type="binding site" evidence="4">
    <location>
        <position position="154"/>
    </location>
    <ligand>
        <name>substrate</name>
    </ligand>
</feature>
<keyword evidence="3 5" id="KW-0460">Magnesium</keyword>
<reference evidence="7" key="1">
    <citation type="submission" date="2020-11" db="EMBL/GenBank/DDBJ databases">
        <title>Chlorella ohadii genome sequencing and assembly.</title>
        <authorList>
            <person name="Murik O."/>
            <person name="Treves H."/>
            <person name="Kedem I."/>
            <person name="Shotland Y."/>
            <person name="Kaplan A."/>
        </authorList>
    </citation>
    <scope>NUCLEOTIDE SEQUENCE</scope>
    <source>
        <strain evidence="7">1</strain>
    </source>
</reference>
<name>A0AAD5DWQ8_9CHLO</name>
<dbReference type="InterPro" id="IPR015813">
    <property type="entry name" value="Pyrv/PenolPyrv_kinase-like_dom"/>
</dbReference>
<evidence type="ECO:0000256" key="4">
    <source>
        <dbReference type="PIRSR" id="PIRSR015582-1"/>
    </source>
</evidence>
<feature type="domain" description="HpcH/HpaI aldolase/citrate lyase" evidence="6">
    <location>
        <begin position="32"/>
        <end position="255"/>
    </location>
</feature>
<dbReference type="PIRSF" id="PIRSF015582">
    <property type="entry name" value="Cit_lyase_B"/>
    <property type="match status" value="1"/>
</dbReference>
<keyword evidence="2 5" id="KW-0479">Metal-binding</keyword>
<dbReference type="InterPro" id="IPR040442">
    <property type="entry name" value="Pyrv_kinase-like_dom_sf"/>
</dbReference>
<dbReference type="GO" id="GO:0106064">
    <property type="term" value="P:regulation of cobalamin metabolic process"/>
    <property type="evidence" value="ECO:0007669"/>
    <property type="project" value="TreeGrafter"/>
</dbReference>
<sequence>MSKALGALQQLRGLVTAASPSRGSVLELPPRRALLYVPGDSEKKIGKAAELGVDVVCLDLEDAVAQGRKDAARETAAKALAELSFGRSERAVRVNAVQSGHCEEDLEAVLSGATLPDALVDTVEHVRFLFDRVKGLLGPRLQGEAPPALITMCESGMGLLNLRQVFEACLARTNVLRLEACILGADDLQASLGLKRQQGTDDTLFARRWVVLHARAFGLQPIDQVYIDYKNSHGLQAEALEGRSIGMAGKQVIHPSQIAPVQDAFSPDPHEVEEARQLMQAFEEHQMQGKGAFTFRDRMIDQPTYLQARNLLQFAARVGQV</sequence>
<dbReference type="PANTHER" id="PTHR11105">
    <property type="entry name" value="CITRATE LYASE SUBUNIT BETA-RELATED"/>
    <property type="match status" value="1"/>
</dbReference>
<dbReference type="InterPro" id="IPR011206">
    <property type="entry name" value="Citrate_lyase_beta/mcl1/mcl2"/>
</dbReference>
<accession>A0AAD5DWQ8</accession>
<protein>
    <recommendedName>
        <fullName evidence="6">HpcH/HpaI aldolase/citrate lyase domain-containing protein</fullName>
    </recommendedName>
</protein>